<proteinExistence type="predicted"/>
<reference evidence="1" key="1">
    <citation type="submission" date="2022-06" db="EMBL/GenBank/DDBJ databases">
        <title>Sneathiella actinostolidae sp. nov., isolated from a sea anemonein the Western Pacific Ocean.</title>
        <authorList>
            <person name="Wei M.J."/>
        </authorList>
    </citation>
    <scope>NUCLEOTIDE SEQUENCE</scope>
    <source>
        <strain evidence="1">PHK-P5</strain>
    </source>
</reference>
<keyword evidence="2" id="KW-1185">Reference proteome</keyword>
<evidence type="ECO:0000313" key="2">
    <source>
        <dbReference type="Proteomes" id="UP001056291"/>
    </source>
</evidence>
<evidence type="ECO:0000313" key="1">
    <source>
        <dbReference type="EMBL" id="USG62867.1"/>
    </source>
</evidence>
<gene>
    <name evidence="1" type="ORF">NBZ79_07745</name>
</gene>
<dbReference type="RefSeq" id="WP_251937104.1">
    <property type="nucleotide sequence ID" value="NZ_CP098747.1"/>
</dbReference>
<accession>A0ABY4WAC5</accession>
<name>A0ABY4WAC5_9PROT</name>
<dbReference type="EMBL" id="CP098747">
    <property type="protein sequence ID" value="USG62867.1"/>
    <property type="molecule type" value="Genomic_DNA"/>
</dbReference>
<protein>
    <submittedName>
        <fullName evidence="1">Uncharacterized protein</fullName>
    </submittedName>
</protein>
<dbReference type="Proteomes" id="UP001056291">
    <property type="component" value="Chromosome"/>
</dbReference>
<sequence length="61" mass="6441">MKAGRFWLSEGEGSVQDAGQIVQFQALRIAGTGTGRAGRLCCFADDKPACNAAVGNRRITI</sequence>
<organism evidence="1 2">
    <name type="scientific">Sneathiella marina</name>
    <dbReference type="NCBI Taxonomy" id="2950108"/>
    <lineage>
        <taxon>Bacteria</taxon>
        <taxon>Pseudomonadati</taxon>
        <taxon>Pseudomonadota</taxon>
        <taxon>Alphaproteobacteria</taxon>
        <taxon>Sneathiellales</taxon>
        <taxon>Sneathiellaceae</taxon>
        <taxon>Sneathiella</taxon>
    </lineage>
</organism>